<dbReference type="AlphaFoldDB" id="S8C7F3"/>
<dbReference type="PROSITE" id="PS51334">
    <property type="entry name" value="PRONE"/>
    <property type="match status" value="1"/>
</dbReference>
<organism evidence="5 6">
    <name type="scientific">Genlisea aurea</name>
    <dbReference type="NCBI Taxonomy" id="192259"/>
    <lineage>
        <taxon>Eukaryota</taxon>
        <taxon>Viridiplantae</taxon>
        <taxon>Streptophyta</taxon>
        <taxon>Embryophyta</taxon>
        <taxon>Tracheophyta</taxon>
        <taxon>Spermatophyta</taxon>
        <taxon>Magnoliopsida</taxon>
        <taxon>eudicotyledons</taxon>
        <taxon>Gunneridae</taxon>
        <taxon>Pentapetalae</taxon>
        <taxon>asterids</taxon>
        <taxon>lamiids</taxon>
        <taxon>Lamiales</taxon>
        <taxon>Lentibulariaceae</taxon>
        <taxon>Genlisea</taxon>
    </lineage>
</organism>
<feature type="domain" description="PRONE" evidence="4">
    <location>
        <begin position="60"/>
        <end position="445"/>
    </location>
</feature>
<dbReference type="InterPro" id="IPR005512">
    <property type="entry name" value="PRONE_dom"/>
</dbReference>
<dbReference type="OrthoDB" id="1053009at2759"/>
<dbReference type="PANTHER" id="PTHR33101:SF50">
    <property type="entry name" value="ROP GUANINE NUCLEOTIDE EXCHANGE FACTOR 1-LIKE"/>
    <property type="match status" value="1"/>
</dbReference>
<dbReference type="InterPro" id="IPR038937">
    <property type="entry name" value="RopGEF"/>
</dbReference>
<keyword evidence="6" id="KW-1185">Reference proteome</keyword>
<proteinExistence type="predicted"/>
<keyword evidence="1 2" id="KW-0344">Guanine-nucleotide releasing factor</keyword>
<dbReference type="FunFam" id="1.20.58.2010:FF:000003">
    <property type="entry name" value="Rop guanine nucleotide exchange factor 14"/>
    <property type="match status" value="1"/>
</dbReference>
<evidence type="ECO:0000313" key="5">
    <source>
        <dbReference type="EMBL" id="EPS62710.1"/>
    </source>
</evidence>
<dbReference type="FunFam" id="1.20.58.2010:FF:000001">
    <property type="entry name" value="Rop guanine nucleotide exchange factor 14"/>
    <property type="match status" value="1"/>
</dbReference>
<dbReference type="GO" id="GO:0005085">
    <property type="term" value="F:guanyl-nucleotide exchange factor activity"/>
    <property type="evidence" value="ECO:0007669"/>
    <property type="project" value="UniProtKB-UniRule"/>
</dbReference>
<protein>
    <recommendedName>
        <fullName evidence="4">PRONE domain-containing protein</fullName>
    </recommendedName>
</protein>
<evidence type="ECO:0000259" key="4">
    <source>
        <dbReference type="PROSITE" id="PS51334"/>
    </source>
</evidence>
<sequence>MSYSLSADVSESESSTSSVATFSSEHRLSSSAQELPTQPVVLPAVGSERVAIPAEKSVRQKSEQQELSESEMMKERFAKLLLGEDMSGGGKGVGTALAISNAITNLAATVFGQLWKLEPLPPQKRTMWHREMEWLLCVTDSIVELVPSLQEFPGGGSFEIMVPQQRSDLFLNLPALKKLDGMLMNILDSFQDTEFFYVDRGIVVADDESLVDYPCSPSSGSRPSIAMEEKWWLPFPKVPPNGLSRRARRRLQQCKECTHQIFKAAVAINSSVLAEIQVPQIYIENMPKSEKACLGETLHRFITAENFSPECLIDYLDLSSNYTTLELANRIESAIHFWRMKHQKNKKPNHGKTSSLFWGNAVNDAEKSKLLAHRAETLLKNIKLHFPGLPQTSLDTNKIQYNKDVGQAILESYSRVLESLAFNLMARIDDLLYVDDATKRRAVTKSVPGGGAHFDRRGIATSTLSPMRCAIPPRRYRRSASQPSSRYNLDVGTLTLRDSTNNGRFHI</sequence>
<evidence type="ECO:0000256" key="3">
    <source>
        <dbReference type="SAM" id="MobiDB-lite"/>
    </source>
</evidence>
<name>S8C7F3_9LAMI</name>
<comment type="caution">
    <text evidence="5">The sequence shown here is derived from an EMBL/GenBank/DDBJ whole genome shotgun (WGS) entry which is preliminary data.</text>
</comment>
<dbReference type="Pfam" id="PF03759">
    <property type="entry name" value="PRONE"/>
    <property type="match status" value="1"/>
</dbReference>
<feature type="compositionally biased region" description="Low complexity" evidence="3">
    <location>
        <begin position="1"/>
        <end position="23"/>
    </location>
</feature>
<dbReference type="PANTHER" id="PTHR33101">
    <property type="entry name" value="ROP GUANINE NUCLEOTIDE EXCHANGE FACTOR 1"/>
    <property type="match status" value="1"/>
</dbReference>
<dbReference type="Proteomes" id="UP000015453">
    <property type="component" value="Unassembled WGS sequence"/>
</dbReference>
<dbReference type="EMBL" id="AUSU01005962">
    <property type="protein sequence ID" value="EPS62710.1"/>
    <property type="molecule type" value="Genomic_DNA"/>
</dbReference>
<evidence type="ECO:0000313" key="6">
    <source>
        <dbReference type="Proteomes" id="UP000015453"/>
    </source>
</evidence>
<feature type="region of interest" description="Disordered" evidence="3">
    <location>
        <begin position="1"/>
        <end position="35"/>
    </location>
</feature>
<gene>
    <name evidence="5" type="ORF">M569_12079</name>
</gene>
<reference evidence="5 6" key="1">
    <citation type="journal article" date="2013" name="BMC Genomics">
        <title>The miniature genome of a carnivorous plant Genlisea aurea contains a low number of genes and short non-coding sequences.</title>
        <authorList>
            <person name="Leushkin E.V."/>
            <person name="Sutormin R.A."/>
            <person name="Nabieva E.R."/>
            <person name="Penin A.A."/>
            <person name="Kondrashov A.S."/>
            <person name="Logacheva M.D."/>
        </authorList>
    </citation>
    <scope>NUCLEOTIDE SEQUENCE [LARGE SCALE GENOMIC DNA]</scope>
</reference>
<evidence type="ECO:0000256" key="2">
    <source>
        <dbReference type="PROSITE-ProRule" id="PRU00663"/>
    </source>
</evidence>
<dbReference type="Gene3D" id="1.20.58.2010">
    <property type="entry name" value="PRONE domain, subdomain 1"/>
    <property type="match status" value="2"/>
</dbReference>
<accession>S8C7F3</accession>
<evidence type="ECO:0000256" key="1">
    <source>
        <dbReference type="ARBA" id="ARBA00022658"/>
    </source>
</evidence>